<feature type="domain" description="Methylated-DNA-[protein]-cysteine S-methyltransferase DNA binding" evidence="7">
    <location>
        <begin position="7"/>
        <end position="89"/>
    </location>
</feature>
<evidence type="ECO:0000256" key="4">
    <source>
        <dbReference type="ARBA" id="ARBA00022763"/>
    </source>
</evidence>
<evidence type="ECO:0000313" key="9">
    <source>
        <dbReference type="Proteomes" id="UP000323521"/>
    </source>
</evidence>
<keyword evidence="5" id="KW-0234">DNA repair</keyword>
<protein>
    <submittedName>
        <fullName evidence="8">Cysteine methyltransferase</fullName>
    </submittedName>
</protein>
<dbReference type="GO" id="GO:0032259">
    <property type="term" value="P:methylation"/>
    <property type="evidence" value="ECO:0007669"/>
    <property type="project" value="UniProtKB-KW"/>
</dbReference>
<organism evidence="8 9">
    <name type="scientific">Formimonas warabiya</name>
    <dbReference type="NCBI Taxonomy" id="1761012"/>
    <lineage>
        <taxon>Bacteria</taxon>
        <taxon>Bacillati</taxon>
        <taxon>Bacillota</taxon>
        <taxon>Clostridia</taxon>
        <taxon>Eubacteriales</taxon>
        <taxon>Peptococcaceae</taxon>
        <taxon>Candidatus Formimonas</taxon>
    </lineage>
</organism>
<dbReference type="InterPro" id="IPR036217">
    <property type="entry name" value="MethylDNA_cys_MeTrfase_DNAb"/>
</dbReference>
<dbReference type="AlphaFoldDB" id="A0A3G1KRG8"/>
<accession>A0A3G1KRG8</accession>
<dbReference type="CDD" id="cd06445">
    <property type="entry name" value="ATase"/>
    <property type="match status" value="1"/>
</dbReference>
<keyword evidence="2 8" id="KW-0489">Methyltransferase</keyword>
<dbReference type="GO" id="GO:0003908">
    <property type="term" value="F:methylated-DNA-[protein]-cysteine S-methyltransferase activity"/>
    <property type="evidence" value="ECO:0007669"/>
    <property type="project" value="UniProtKB-EC"/>
</dbReference>
<dbReference type="InterPro" id="IPR014048">
    <property type="entry name" value="MethylDNA_cys_MeTrfase_DNA-bd"/>
</dbReference>
<dbReference type="InterPro" id="IPR036388">
    <property type="entry name" value="WH-like_DNA-bd_sf"/>
</dbReference>
<name>A0A3G1KRG8_FORW1</name>
<dbReference type="SUPFAM" id="SSF46767">
    <property type="entry name" value="Methylated DNA-protein cysteine methyltransferase, C-terminal domain"/>
    <property type="match status" value="1"/>
</dbReference>
<reference evidence="8 9" key="1">
    <citation type="submission" date="2016-10" db="EMBL/GenBank/DDBJ databases">
        <title>Complete Genome Sequence of Peptococcaceae strain DCMF.</title>
        <authorList>
            <person name="Edwards R.J."/>
            <person name="Holland S.I."/>
            <person name="Deshpande N.P."/>
            <person name="Wong Y.K."/>
            <person name="Ertan H."/>
            <person name="Manefield M."/>
            <person name="Russell T.L."/>
            <person name="Lee M.J."/>
        </authorList>
    </citation>
    <scope>NUCLEOTIDE SEQUENCE [LARGE SCALE GENOMIC DNA]</scope>
    <source>
        <strain evidence="8 9">DCMF</strain>
    </source>
</reference>
<evidence type="ECO:0000256" key="3">
    <source>
        <dbReference type="ARBA" id="ARBA00022679"/>
    </source>
</evidence>
<dbReference type="InterPro" id="IPR001497">
    <property type="entry name" value="MethylDNA_cys_MeTrfase_AS"/>
</dbReference>
<evidence type="ECO:0000259" key="7">
    <source>
        <dbReference type="Pfam" id="PF01035"/>
    </source>
</evidence>
<evidence type="ECO:0000256" key="2">
    <source>
        <dbReference type="ARBA" id="ARBA00022603"/>
    </source>
</evidence>
<dbReference type="GO" id="GO:0006281">
    <property type="term" value="P:DNA repair"/>
    <property type="evidence" value="ECO:0007669"/>
    <property type="project" value="UniProtKB-KW"/>
</dbReference>
<evidence type="ECO:0000313" key="8">
    <source>
        <dbReference type="EMBL" id="ATW25072.1"/>
    </source>
</evidence>
<sequence length="118" mass="13399">MNYDVKNFFARVYEIVGKIPEGKVATYGLIALLLGQPRNGRVVCWAMRAAPLEMHLPCHRVVNKTGTLAPDYVFGRKEIQRALLEREGITFTKDGKVDLARHLWDGNAGQDEWTKSRN</sequence>
<dbReference type="Gene3D" id="1.10.10.10">
    <property type="entry name" value="Winged helix-like DNA-binding domain superfamily/Winged helix DNA-binding domain"/>
    <property type="match status" value="1"/>
</dbReference>
<keyword evidence="4" id="KW-0227">DNA damage</keyword>
<dbReference type="OrthoDB" id="9789813at2"/>
<dbReference type="Pfam" id="PF01035">
    <property type="entry name" value="DNA_binding_1"/>
    <property type="match status" value="1"/>
</dbReference>
<keyword evidence="3 8" id="KW-0808">Transferase</keyword>
<gene>
    <name evidence="8" type="ORF">DCMF_10045</name>
</gene>
<comment type="catalytic activity">
    <reaction evidence="6">
        <text>a 6-O-methyl-2'-deoxyguanosine in DNA + L-cysteinyl-[protein] = S-methyl-L-cysteinyl-[protein] + a 2'-deoxyguanosine in DNA</text>
        <dbReference type="Rhea" id="RHEA:24000"/>
        <dbReference type="Rhea" id="RHEA-COMP:10131"/>
        <dbReference type="Rhea" id="RHEA-COMP:10132"/>
        <dbReference type="Rhea" id="RHEA-COMP:11367"/>
        <dbReference type="Rhea" id="RHEA-COMP:11368"/>
        <dbReference type="ChEBI" id="CHEBI:29950"/>
        <dbReference type="ChEBI" id="CHEBI:82612"/>
        <dbReference type="ChEBI" id="CHEBI:85445"/>
        <dbReference type="ChEBI" id="CHEBI:85448"/>
        <dbReference type="EC" id="2.1.1.63"/>
    </reaction>
</comment>
<dbReference type="NCBIfam" id="TIGR00589">
    <property type="entry name" value="ogt"/>
    <property type="match status" value="1"/>
</dbReference>
<proteinExistence type="predicted"/>
<dbReference type="InterPro" id="IPR052520">
    <property type="entry name" value="ATL_DNA_repair"/>
</dbReference>
<keyword evidence="9" id="KW-1185">Reference proteome</keyword>
<dbReference type="EMBL" id="CP017634">
    <property type="protein sequence ID" value="ATW25072.1"/>
    <property type="molecule type" value="Genomic_DNA"/>
</dbReference>
<dbReference type="Proteomes" id="UP000323521">
    <property type="component" value="Chromosome"/>
</dbReference>
<evidence type="ECO:0000256" key="5">
    <source>
        <dbReference type="ARBA" id="ARBA00023204"/>
    </source>
</evidence>
<evidence type="ECO:0000256" key="6">
    <source>
        <dbReference type="ARBA" id="ARBA00049348"/>
    </source>
</evidence>
<dbReference type="PANTHER" id="PTHR42942">
    <property type="entry name" value="6-O-METHYLGUANINE DNA METHYLTRANSFERASE"/>
    <property type="match status" value="1"/>
</dbReference>
<comment type="catalytic activity">
    <reaction evidence="1">
        <text>a 4-O-methyl-thymidine in DNA + L-cysteinyl-[protein] = a thymidine in DNA + S-methyl-L-cysteinyl-[protein]</text>
        <dbReference type="Rhea" id="RHEA:53428"/>
        <dbReference type="Rhea" id="RHEA-COMP:10131"/>
        <dbReference type="Rhea" id="RHEA-COMP:10132"/>
        <dbReference type="Rhea" id="RHEA-COMP:13555"/>
        <dbReference type="Rhea" id="RHEA-COMP:13556"/>
        <dbReference type="ChEBI" id="CHEBI:29950"/>
        <dbReference type="ChEBI" id="CHEBI:82612"/>
        <dbReference type="ChEBI" id="CHEBI:137386"/>
        <dbReference type="ChEBI" id="CHEBI:137387"/>
        <dbReference type="EC" id="2.1.1.63"/>
    </reaction>
</comment>
<dbReference type="PANTHER" id="PTHR42942:SF1">
    <property type="entry name" value="ALKYLTRANSFERASE-LIKE PROTEIN 1"/>
    <property type="match status" value="1"/>
</dbReference>
<dbReference type="PROSITE" id="PS00374">
    <property type="entry name" value="MGMT"/>
    <property type="match status" value="1"/>
</dbReference>
<dbReference type="KEGG" id="fwa:DCMF_10045"/>
<evidence type="ECO:0000256" key="1">
    <source>
        <dbReference type="ARBA" id="ARBA00001286"/>
    </source>
</evidence>